<dbReference type="SMR" id="A0A445LCD6"/>
<comment type="similarity">
    <text evidence="6">Belongs to the AP2/ERF transcription factor family. ERF subfamily.</text>
</comment>
<dbReference type="FunFam" id="3.30.730.10:FF:000001">
    <property type="entry name" value="Ethylene-responsive transcription factor 2"/>
    <property type="match status" value="1"/>
</dbReference>
<keyword evidence="4" id="KW-0804">Transcription</keyword>
<dbReference type="InterPro" id="IPR001471">
    <property type="entry name" value="AP2/ERF_dom"/>
</dbReference>
<evidence type="ECO:0000256" key="6">
    <source>
        <dbReference type="ARBA" id="ARBA00024343"/>
    </source>
</evidence>
<feature type="region of interest" description="Disordered" evidence="7">
    <location>
        <begin position="78"/>
        <end position="132"/>
    </location>
</feature>
<dbReference type="CDD" id="cd00018">
    <property type="entry name" value="AP2"/>
    <property type="match status" value="1"/>
</dbReference>
<name>A0A445LCD6_GLYSO</name>
<comment type="subcellular location">
    <subcellularLocation>
        <location evidence="1">Nucleus</location>
    </subcellularLocation>
</comment>
<comment type="caution">
    <text evidence="9">The sequence shown here is derived from an EMBL/GenBank/DDBJ whole genome shotgun (WGS) entry which is preliminary data.</text>
</comment>
<keyword evidence="5" id="KW-0539">Nucleus</keyword>
<gene>
    <name evidence="9" type="ORF">D0Y65_007337</name>
</gene>
<feature type="domain" description="AP2/ERF" evidence="8">
    <location>
        <begin position="18"/>
        <end position="76"/>
    </location>
</feature>
<dbReference type="Gene3D" id="3.30.730.10">
    <property type="entry name" value="AP2/ERF domain"/>
    <property type="match status" value="1"/>
</dbReference>
<dbReference type="Proteomes" id="UP000289340">
    <property type="component" value="Chromosome 3"/>
</dbReference>
<dbReference type="AlphaFoldDB" id="A0A445LCD6"/>
<dbReference type="PANTHER" id="PTHR31190:SF134">
    <property type="entry name" value="ETHYLENE-RESPONSIVE TRANSCRIPTION FACTOR ERF098-LIKE"/>
    <property type="match status" value="1"/>
</dbReference>
<evidence type="ECO:0000313" key="10">
    <source>
        <dbReference type="Proteomes" id="UP000289340"/>
    </source>
</evidence>
<proteinExistence type="inferred from homology"/>
<accession>A0A445LCD6</accession>
<organism evidence="9 10">
    <name type="scientific">Glycine soja</name>
    <name type="common">Wild soybean</name>
    <dbReference type="NCBI Taxonomy" id="3848"/>
    <lineage>
        <taxon>Eukaryota</taxon>
        <taxon>Viridiplantae</taxon>
        <taxon>Streptophyta</taxon>
        <taxon>Embryophyta</taxon>
        <taxon>Tracheophyta</taxon>
        <taxon>Spermatophyta</taxon>
        <taxon>Magnoliopsida</taxon>
        <taxon>eudicotyledons</taxon>
        <taxon>Gunneridae</taxon>
        <taxon>Pentapetalae</taxon>
        <taxon>rosids</taxon>
        <taxon>fabids</taxon>
        <taxon>Fabales</taxon>
        <taxon>Fabaceae</taxon>
        <taxon>Papilionoideae</taxon>
        <taxon>50 kb inversion clade</taxon>
        <taxon>NPAAA clade</taxon>
        <taxon>indigoferoid/millettioid clade</taxon>
        <taxon>Phaseoleae</taxon>
        <taxon>Glycine</taxon>
        <taxon>Glycine subgen. Soja</taxon>
    </lineage>
</organism>
<dbReference type="InterPro" id="IPR044808">
    <property type="entry name" value="ERF_plant"/>
</dbReference>
<sequence length="153" mass="16861">MEGGRGVVNGNPSNADVRYRGIRRRPWGKFAAEIRDPTRKGARIWLGTFDTAEQAARAYDAAAFHFRGHKAILNFPNEYGNVTPNPNNNYSSTSLPLPLLSSSSSSSSSFPSYYGEGSSQQQQGNDDDTFELECLDNKLLEELLQQAPDRSGN</sequence>
<dbReference type="Gramene" id="XM_028368015.1">
    <property type="protein sequence ID" value="XP_028223816.1"/>
    <property type="gene ID" value="LOC114405532"/>
</dbReference>
<dbReference type="SMART" id="SM00380">
    <property type="entry name" value="AP2"/>
    <property type="match status" value="1"/>
</dbReference>
<dbReference type="GO" id="GO:0003677">
    <property type="term" value="F:DNA binding"/>
    <property type="evidence" value="ECO:0007669"/>
    <property type="project" value="UniProtKB-KW"/>
</dbReference>
<keyword evidence="3" id="KW-0238">DNA-binding</keyword>
<evidence type="ECO:0000256" key="2">
    <source>
        <dbReference type="ARBA" id="ARBA00023015"/>
    </source>
</evidence>
<keyword evidence="10" id="KW-1185">Reference proteome</keyword>
<keyword evidence="2" id="KW-0805">Transcription regulation</keyword>
<dbReference type="SUPFAM" id="SSF54171">
    <property type="entry name" value="DNA-binding domain"/>
    <property type="match status" value="1"/>
</dbReference>
<dbReference type="GO" id="GO:0009873">
    <property type="term" value="P:ethylene-activated signaling pathway"/>
    <property type="evidence" value="ECO:0007669"/>
    <property type="project" value="InterPro"/>
</dbReference>
<evidence type="ECO:0000313" key="9">
    <source>
        <dbReference type="EMBL" id="RZC20951.1"/>
    </source>
</evidence>
<dbReference type="PANTHER" id="PTHR31190">
    <property type="entry name" value="DNA-BINDING DOMAIN"/>
    <property type="match status" value="1"/>
</dbReference>
<dbReference type="PRINTS" id="PR00367">
    <property type="entry name" value="ETHRSPELEMNT"/>
</dbReference>
<evidence type="ECO:0000256" key="7">
    <source>
        <dbReference type="SAM" id="MobiDB-lite"/>
    </source>
</evidence>
<evidence type="ECO:0000256" key="4">
    <source>
        <dbReference type="ARBA" id="ARBA00023163"/>
    </source>
</evidence>
<dbReference type="InterPro" id="IPR036955">
    <property type="entry name" value="AP2/ERF_dom_sf"/>
</dbReference>
<dbReference type="GO" id="GO:0003700">
    <property type="term" value="F:DNA-binding transcription factor activity"/>
    <property type="evidence" value="ECO:0007669"/>
    <property type="project" value="InterPro"/>
</dbReference>
<feature type="compositionally biased region" description="Low complexity" evidence="7">
    <location>
        <begin position="84"/>
        <end position="124"/>
    </location>
</feature>
<dbReference type="GO" id="GO:0005634">
    <property type="term" value="C:nucleus"/>
    <property type="evidence" value="ECO:0007669"/>
    <property type="project" value="UniProtKB-SubCell"/>
</dbReference>
<evidence type="ECO:0000256" key="5">
    <source>
        <dbReference type="ARBA" id="ARBA00023242"/>
    </source>
</evidence>
<dbReference type="InterPro" id="IPR016177">
    <property type="entry name" value="DNA-bd_dom_sf"/>
</dbReference>
<dbReference type="EMBL" id="QZWG01000003">
    <property type="protein sequence ID" value="RZC20951.1"/>
    <property type="molecule type" value="Genomic_DNA"/>
</dbReference>
<evidence type="ECO:0000259" key="8">
    <source>
        <dbReference type="PROSITE" id="PS51032"/>
    </source>
</evidence>
<dbReference type="PROSITE" id="PS51032">
    <property type="entry name" value="AP2_ERF"/>
    <property type="match status" value="1"/>
</dbReference>
<evidence type="ECO:0000256" key="1">
    <source>
        <dbReference type="ARBA" id="ARBA00004123"/>
    </source>
</evidence>
<reference evidence="9 10" key="1">
    <citation type="submission" date="2018-09" db="EMBL/GenBank/DDBJ databases">
        <title>A high-quality reference genome of wild soybean provides a powerful tool to mine soybean genomes.</title>
        <authorList>
            <person name="Xie M."/>
            <person name="Chung C.Y.L."/>
            <person name="Li M.-W."/>
            <person name="Wong F.-L."/>
            <person name="Chan T.-F."/>
            <person name="Lam H.-M."/>
        </authorList>
    </citation>
    <scope>NUCLEOTIDE SEQUENCE [LARGE SCALE GENOMIC DNA]</scope>
    <source>
        <strain evidence="10">cv. W05</strain>
        <tissue evidence="9">Hypocotyl of etiolated seedlings</tissue>
    </source>
</reference>
<protein>
    <submittedName>
        <fullName evidence="9">Ethylene-responsive transcription factor ERF098</fullName>
    </submittedName>
</protein>
<evidence type="ECO:0000256" key="3">
    <source>
        <dbReference type="ARBA" id="ARBA00023125"/>
    </source>
</evidence>
<dbReference type="Pfam" id="PF00847">
    <property type="entry name" value="AP2"/>
    <property type="match status" value="1"/>
</dbReference>